<dbReference type="EMBL" id="BAABAH010000024">
    <property type="protein sequence ID" value="GAA3836352.1"/>
    <property type="molecule type" value="Genomic_DNA"/>
</dbReference>
<dbReference type="InterPro" id="IPR009061">
    <property type="entry name" value="DNA-bd_dom_put_sf"/>
</dbReference>
<evidence type="ECO:0000256" key="2">
    <source>
        <dbReference type="ARBA" id="ARBA00023125"/>
    </source>
</evidence>
<evidence type="ECO:0000313" key="5">
    <source>
        <dbReference type="EMBL" id="GAA3836352.1"/>
    </source>
</evidence>
<comment type="caution">
    <text evidence="5">The sequence shown here is derived from an EMBL/GenBank/DDBJ whole genome shotgun (WGS) entry which is preliminary data.</text>
</comment>
<name>A0ABP7J8C8_9ACTN</name>
<keyword evidence="3" id="KW-0804">Transcription</keyword>
<keyword evidence="6" id="KW-1185">Reference proteome</keyword>
<evidence type="ECO:0000256" key="1">
    <source>
        <dbReference type="ARBA" id="ARBA00023015"/>
    </source>
</evidence>
<organism evidence="5 6">
    <name type="scientific">Nocardioides panacisoli</name>
    <dbReference type="NCBI Taxonomy" id="627624"/>
    <lineage>
        <taxon>Bacteria</taxon>
        <taxon>Bacillati</taxon>
        <taxon>Actinomycetota</taxon>
        <taxon>Actinomycetes</taxon>
        <taxon>Propionibacteriales</taxon>
        <taxon>Nocardioidaceae</taxon>
        <taxon>Nocardioides</taxon>
    </lineage>
</organism>
<evidence type="ECO:0000256" key="3">
    <source>
        <dbReference type="ARBA" id="ARBA00023163"/>
    </source>
</evidence>
<dbReference type="InterPro" id="IPR000551">
    <property type="entry name" value="MerR-type_HTH_dom"/>
</dbReference>
<reference evidence="6" key="1">
    <citation type="journal article" date="2019" name="Int. J. Syst. Evol. Microbiol.">
        <title>The Global Catalogue of Microorganisms (GCM) 10K type strain sequencing project: providing services to taxonomists for standard genome sequencing and annotation.</title>
        <authorList>
            <consortium name="The Broad Institute Genomics Platform"/>
            <consortium name="The Broad Institute Genome Sequencing Center for Infectious Disease"/>
            <person name="Wu L."/>
            <person name="Ma J."/>
        </authorList>
    </citation>
    <scope>NUCLEOTIDE SEQUENCE [LARGE SCALE GENOMIC DNA]</scope>
    <source>
        <strain evidence="6">JCM 16953</strain>
    </source>
</reference>
<keyword evidence="1" id="KW-0805">Transcription regulation</keyword>
<dbReference type="InterPro" id="IPR047057">
    <property type="entry name" value="MerR_fam"/>
</dbReference>
<dbReference type="Proteomes" id="UP001501821">
    <property type="component" value="Unassembled WGS sequence"/>
</dbReference>
<dbReference type="PRINTS" id="PR00040">
    <property type="entry name" value="HTHMERR"/>
</dbReference>
<dbReference type="PANTHER" id="PTHR30204">
    <property type="entry name" value="REDOX-CYCLING DRUG-SENSING TRANSCRIPTIONAL ACTIVATOR SOXR"/>
    <property type="match status" value="1"/>
</dbReference>
<proteinExistence type="predicted"/>
<sequence length="129" mass="14233">MRIGELAEATGTTTKTLRFYEDQGLLPAADRTPSGYRDYTPDMLGRLDFIHRGQAAGLTLAQIKQILGIRDSGTPPCGHVSDLLTERLRDLDAQIAQLVDLRRTIAELHDNAALAEPDTCPPDQVCRYL</sequence>
<accession>A0ABP7J8C8</accession>
<evidence type="ECO:0000313" key="6">
    <source>
        <dbReference type="Proteomes" id="UP001501821"/>
    </source>
</evidence>
<dbReference type="SMART" id="SM00422">
    <property type="entry name" value="HTH_MERR"/>
    <property type="match status" value="1"/>
</dbReference>
<dbReference type="CDD" id="cd04770">
    <property type="entry name" value="HTH_HMRTR"/>
    <property type="match status" value="1"/>
</dbReference>
<gene>
    <name evidence="5" type="ORF">GCM10022242_41380</name>
</gene>
<evidence type="ECO:0000259" key="4">
    <source>
        <dbReference type="PROSITE" id="PS50937"/>
    </source>
</evidence>
<dbReference type="Pfam" id="PF13411">
    <property type="entry name" value="MerR_1"/>
    <property type="match status" value="1"/>
</dbReference>
<protein>
    <submittedName>
        <fullName evidence="5">Hypoxia response transcriptional regulator</fullName>
    </submittedName>
</protein>
<dbReference type="SUPFAM" id="SSF46955">
    <property type="entry name" value="Putative DNA-binding domain"/>
    <property type="match status" value="1"/>
</dbReference>
<dbReference type="Gene3D" id="1.10.1660.10">
    <property type="match status" value="1"/>
</dbReference>
<dbReference type="PANTHER" id="PTHR30204:SF94">
    <property type="entry name" value="HEAVY METAL-DEPENDENT TRANSCRIPTIONAL REGULATOR HI_0293-RELATED"/>
    <property type="match status" value="1"/>
</dbReference>
<dbReference type="PROSITE" id="PS50937">
    <property type="entry name" value="HTH_MERR_2"/>
    <property type="match status" value="1"/>
</dbReference>
<dbReference type="RefSeq" id="WP_344778998.1">
    <property type="nucleotide sequence ID" value="NZ_BAABAH010000024.1"/>
</dbReference>
<feature type="domain" description="HTH merR-type" evidence="4">
    <location>
        <begin position="1"/>
        <end position="69"/>
    </location>
</feature>
<keyword evidence="2" id="KW-0238">DNA-binding</keyword>